<evidence type="ECO:0000256" key="1">
    <source>
        <dbReference type="ARBA" id="ARBA00004141"/>
    </source>
</evidence>
<dbReference type="InParanoid" id="A0A540VHW9"/>
<dbReference type="RefSeq" id="WP_141609510.1">
    <property type="nucleotide sequence ID" value="NZ_VIGC02000008.1"/>
</dbReference>
<feature type="domain" description="EamA" evidence="7">
    <location>
        <begin position="39"/>
        <end position="166"/>
    </location>
</feature>
<feature type="transmembrane region" description="Helical" evidence="6">
    <location>
        <begin position="210"/>
        <end position="229"/>
    </location>
</feature>
<comment type="similarity">
    <text evidence="2">Belongs to the EamA transporter family.</text>
</comment>
<organism evidence="8 9">
    <name type="scientific">Litorilinea aerophila</name>
    <dbReference type="NCBI Taxonomy" id="1204385"/>
    <lineage>
        <taxon>Bacteria</taxon>
        <taxon>Bacillati</taxon>
        <taxon>Chloroflexota</taxon>
        <taxon>Caldilineae</taxon>
        <taxon>Caldilineales</taxon>
        <taxon>Caldilineaceae</taxon>
        <taxon>Litorilinea</taxon>
    </lineage>
</organism>
<evidence type="ECO:0000256" key="6">
    <source>
        <dbReference type="SAM" id="Phobius"/>
    </source>
</evidence>
<feature type="transmembrane region" description="Helical" evidence="6">
    <location>
        <begin position="38"/>
        <end position="59"/>
    </location>
</feature>
<evidence type="ECO:0000256" key="4">
    <source>
        <dbReference type="ARBA" id="ARBA00022989"/>
    </source>
</evidence>
<dbReference type="EMBL" id="VIGC01000008">
    <property type="protein sequence ID" value="TQE96365.1"/>
    <property type="molecule type" value="Genomic_DNA"/>
</dbReference>
<evidence type="ECO:0000259" key="7">
    <source>
        <dbReference type="Pfam" id="PF00892"/>
    </source>
</evidence>
<protein>
    <submittedName>
        <fullName evidence="8">DMT family transporter</fullName>
    </submittedName>
</protein>
<feature type="transmembrane region" description="Helical" evidence="6">
    <location>
        <begin position="65"/>
        <end position="83"/>
    </location>
</feature>
<dbReference type="InterPro" id="IPR050638">
    <property type="entry name" value="AA-Vitamin_Transporters"/>
</dbReference>
<reference evidence="8 9" key="1">
    <citation type="submission" date="2019-06" db="EMBL/GenBank/DDBJ databases">
        <title>Genome sequence of Litorilinea aerophila BAA-2444.</title>
        <authorList>
            <person name="Maclea K.S."/>
            <person name="Maurais E.G."/>
            <person name="Iannazzi L.C."/>
        </authorList>
    </citation>
    <scope>NUCLEOTIDE SEQUENCE [LARGE SCALE GENOMIC DNA]</scope>
    <source>
        <strain evidence="8 9">ATCC BAA-2444</strain>
    </source>
</reference>
<dbReference type="Proteomes" id="UP000317371">
    <property type="component" value="Unassembled WGS sequence"/>
</dbReference>
<dbReference type="OrthoDB" id="505850at2"/>
<comment type="caution">
    <text evidence="8">The sequence shown here is derived from an EMBL/GenBank/DDBJ whole genome shotgun (WGS) entry which is preliminary data.</text>
</comment>
<dbReference type="PANTHER" id="PTHR32322:SF2">
    <property type="entry name" value="EAMA DOMAIN-CONTAINING PROTEIN"/>
    <property type="match status" value="1"/>
</dbReference>
<keyword evidence="4 6" id="KW-1133">Transmembrane helix</keyword>
<dbReference type="FunCoup" id="A0A540VHW9">
    <property type="interactions" value="363"/>
</dbReference>
<dbReference type="InterPro" id="IPR000620">
    <property type="entry name" value="EamA_dom"/>
</dbReference>
<dbReference type="Gene3D" id="1.10.3730.20">
    <property type="match status" value="1"/>
</dbReference>
<feature type="transmembrane region" description="Helical" evidence="6">
    <location>
        <begin position="180"/>
        <end position="198"/>
    </location>
</feature>
<feature type="transmembrane region" description="Helical" evidence="6">
    <location>
        <begin position="95"/>
        <end position="116"/>
    </location>
</feature>
<feature type="transmembrane region" description="Helical" evidence="6">
    <location>
        <begin position="235"/>
        <end position="260"/>
    </location>
</feature>
<dbReference type="SUPFAM" id="SSF103481">
    <property type="entry name" value="Multidrug resistance efflux transporter EmrE"/>
    <property type="match status" value="2"/>
</dbReference>
<evidence type="ECO:0000313" key="8">
    <source>
        <dbReference type="EMBL" id="TQE96365.1"/>
    </source>
</evidence>
<comment type="subcellular location">
    <subcellularLocation>
        <location evidence="1">Membrane</location>
        <topology evidence="1">Multi-pass membrane protein</topology>
    </subcellularLocation>
</comment>
<evidence type="ECO:0000256" key="3">
    <source>
        <dbReference type="ARBA" id="ARBA00022692"/>
    </source>
</evidence>
<sequence>MQITTRSANSRQRGPFQTISAPAAAARPAFSAGDRARLIAVTFLWALCYPLIATGLAAAPPLAFAALRSLIAGAGLLTVAAVLRRPLPRDANTWLALLGAGLSATGLGFTGMFLAGGAVSPGLATVIANAQPLIAAGLAYFVLAERLGPRRRMGLALGFAGIILVALPGFGSNANSTPLGVAYVLLGALGVAVGNVLLKRLAGQVDLWMATGWQFVLGSVPLSLAAQIFESPVQITWAPTFVAVLLVLSLLGTALAFGLWFSLLHRGELTRLNTFTFLTPAFALLLGAVFFGERMSLVEGAGMALILAGVWWISRRTDVAREAASVRGVPH</sequence>
<dbReference type="Pfam" id="PF00892">
    <property type="entry name" value="EamA"/>
    <property type="match status" value="2"/>
</dbReference>
<dbReference type="PANTHER" id="PTHR32322">
    <property type="entry name" value="INNER MEMBRANE TRANSPORTER"/>
    <property type="match status" value="1"/>
</dbReference>
<feature type="transmembrane region" description="Helical" evidence="6">
    <location>
        <begin position="155"/>
        <end position="174"/>
    </location>
</feature>
<feature type="transmembrane region" description="Helical" evidence="6">
    <location>
        <begin position="297"/>
        <end position="314"/>
    </location>
</feature>
<accession>A0A540VHW9</accession>
<evidence type="ECO:0000256" key="5">
    <source>
        <dbReference type="ARBA" id="ARBA00023136"/>
    </source>
</evidence>
<name>A0A540VHW9_9CHLR</name>
<feature type="transmembrane region" description="Helical" evidence="6">
    <location>
        <begin position="272"/>
        <end position="291"/>
    </location>
</feature>
<proteinExistence type="inferred from homology"/>
<dbReference type="InterPro" id="IPR037185">
    <property type="entry name" value="EmrE-like"/>
</dbReference>
<dbReference type="GO" id="GO:0016020">
    <property type="term" value="C:membrane"/>
    <property type="evidence" value="ECO:0007669"/>
    <property type="project" value="UniProtKB-SubCell"/>
</dbReference>
<evidence type="ECO:0000256" key="2">
    <source>
        <dbReference type="ARBA" id="ARBA00007362"/>
    </source>
</evidence>
<feature type="transmembrane region" description="Helical" evidence="6">
    <location>
        <begin position="122"/>
        <end position="143"/>
    </location>
</feature>
<dbReference type="AlphaFoldDB" id="A0A540VHW9"/>
<keyword evidence="9" id="KW-1185">Reference proteome</keyword>
<keyword evidence="3 6" id="KW-0812">Transmembrane</keyword>
<evidence type="ECO:0000313" key="9">
    <source>
        <dbReference type="Proteomes" id="UP000317371"/>
    </source>
</evidence>
<keyword evidence="5 6" id="KW-0472">Membrane</keyword>
<gene>
    <name evidence="8" type="ORF">FKZ61_07685</name>
</gene>
<feature type="domain" description="EamA" evidence="7">
    <location>
        <begin position="179"/>
        <end position="314"/>
    </location>
</feature>